<feature type="compositionally biased region" description="Basic and acidic residues" evidence="1">
    <location>
        <begin position="90"/>
        <end position="104"/>
    </location>
</feature>
<protein>
    <submittedName>
        <fullName evidence="3">CLOCK-interacting pacemaker isoform X1</fullName>
    </submittedName>
</protein>
<dbReference type="PANTHER" id="PTHR34648:SF1">
    <property type="entry name" value="CLOCK-INTERACTING PACEMAKER"/>
    <property type="match status" value="1"/>
</dbReference>
<name>A0A1S3WKA0_ERIEU</name>
<gene>
    <name evidence="3" type="primary">CIPC</name>
</gene>
<dbReference type="OrthoDB" id="6374619at2759"/>
<feature type="compositionally biased region" description="Basic and acidic residues" evidence="1">
    <location>
        <begin position="161"/>
        <end position="170"/>
    </location>
</feature>
<dbReference type="PANTHER" id="PTHR34648">
    <property type="entry name" value="CLOCK-INTERACTING PACEMAKER"/>
    <property type="match status" value="1"/>
</dbReference>
<dbReference type="Proteomes" id="UP001652624">
    <property type="component" value="Chromosome 22"/>
</dbReference>
<dbReference type="GO" id="GO:0042754">
    <property type="term" value="P:negative regulation of circadian rhythm"/>
    <property type="evidence" value="ECO:0007669"/>
    <property type="project" value="InterPro"/>
</dbReference>
<organism evidence="2 3">
    <name type="scientific">Erinaceus europaeus</name>
    <name type="common">Western European hedgehog</name>
    <dbReference type="NCBI Taxonomy" id="9365"/>
    <lineage>
        <taxon>Eukaryota</taxon>
        <taxon>Metazoa</taxon>
        <taxon>Chordata</taxon>
        <taxon>Craniata</taxon>
        <taxon>Vertebrata</taxon>
        <taxon>Euteleostomi</taxon>
        <taxon>Mammalia</taxon>
        <taxon>Eutheria</taxon>
        <taxon>Laurasiatheria</taxon>
        <taxon>Eulipotyphla</taxon>
        <taxon>Erinaceidae</taxon>
        <taxon>Erinaceinae</taxon>
        <taxon>Erinaceus</taxon>
    </lineage>
</organism>
<dbReference type="Pfam" id="PF15800">
    <property type="entry name" value="CiPC"/>
    <property type="match status" value="2"/>
</dbReference>
<feature type="region of interest" description="Disordered" evidence="1">
    <location>
        <begin position="22"/>
        <end position="107"/>
    </location>
</feature>
<feature type="compositionally biased region" description="Basic and acidic residues" evidence="1">
    <location>
        <begin position="37"/>
        <end position="49"/>
    </location>
</feature>
<feature type="compositionally biased region" description="Basic and acidic residues" evidence="1">
    <location>
        <begin position="193"/>
        <end position="202"/>
    </location>
</feature>
<proteinExistence type="predicted"/>
<dbReference type="STRING" id="9365.ENSEEUP00000010367"/>
<sequence>MEPRGRERACGLGPARRAVERLPGQGCHCEGLSMSRPVERKSPARESPRRLCAKPGRATEMRKGARLPGLAAESDKDSGFSDGGSEQLESEDRPSTTWSRKDGHSAPTPVVVMKNVLVKQGGGSSGLQSWMVQSSFEVLPGQPQLLLLHPPAPPASPGQAGDKKPPDTRDYLPILNSYPKIAPHPGKRGRGPGPDDRSEPQKRPCPQRWPLGEPGAPNPAPRGARTLQPAPTRRVAKVPGLPSLCPASPACTVDGTLLGPAGTHSSPHRPSTPEVPPLLPEPPRQSRHRRFQNTLVALRRSGLLEVTLKTKELIRQNQATQLELEQLRQHTQLLLEAAGGHAPQAWAQLQAALGPTTTTTTTVGSGHAAL</sequence>
<feature type="region of interest" description="Disordered" evidence="1">
    <location>
        <begin position="145"/>
        <end position="228"/>
    </location>
</feature>
<reference evidence="3" key="1">
    <citation type="submission" date="2025-08" db="UniProtKB">
        <authorList>
            <consortium name="RefSeq"/>
        </authorList>
    </citation>
    <scope>IDENTIFICATION</scope>
</reference>
<feature type="region of interest" description="Disordered" evidence="1">
    <location>
        <begin position="256"/>
        <end position="287"/>
    </location>
</feature>
<dbReference type="eggNOG" id="ENOG502RJ2N">
    <property type="taxonomic scope" value="Eukaryota"/>
</dbReference>
<keyword evidence="2" id="KW-1185">Reference proteome</keyword>
<feature type="compositionally biased region" description="Pro residues" evidence="1">
    <location>
        <begin position="273"/>
        <end position="283"/>
    </location>
</feature>
<dbReference type="InterPro" id="IPR031602">
    <property type="entry name" value="CIPC"/>
</dbReference>
<dbReference type="RefSeq" id="XP_016046785.2">
    <property type="nucleotide sequence ID" value="XM_016191299.2"/>
</dbReference>
<evidence type="ECO:0000256" key="1">
    <source>
        <dbReference type="SAM" id="MobiDB-lite"/>
    </source>
</evidence>
<accession>A0A1S3WKA0</accession>
<dbReference type="GO" id="GO:0045892">
    <property type="term" value="P:negative regulation of DNA-templated transcription"/>
    <property type="evidence" value="ECO:0007669"/>
    <property type="project" value="InterPro"/>
</dbReference>
<dbReference type="GO" id="GO:0005634">
    <property type="term" value="C:nucleus"/>
    <property type="evidence" value="ECO:0007669"/>
    <property type="project" value="TreeGrafter"/>
</dbReference>
<dbReference type="AlphaFoldDB" id="A0A1S3WKA0"/>
<evidence type="ECO:0000313" key="3">
    <source>
        <dbReference type="RefSeq" id="XP_016046785.2"/>
    </source>
</evidence>
<evidence type="ECO:0000313" key="2">
    <source>
        <dbReference type="Proteomes" id="UP001652624"/>
    </source>
</evidence>
<dbReference type="GeneID" id="103119830"/>
<dbReference type="CTD" id="85457"/>